<dbReference type="Pfam" id="PF18754">
    <property type="entry name" value="Nmad3"/>
    <property type="match status" value="1"/>
</dbReference>
<dbReference type="Proteomes" id="UP000069850">
    <property type="component" value="Chromosome 1"/>
</dbReference>
<dbReference type="RefSeq" id="WP_014868104.1">
    <property type="nucleotide sequence ID" value="NZ_JBMHJL010000017.1"/>
</dbReference>
<dbReference type="InterPro" id="IPR041135">
    <property type="entry name" value="Nmad3"/>
</dbReference>
<gene>
    <name evidence="2" type="ORF">MMAB1_2928</name>
</gene>
<dbReference type="AlphaFoldDB" id="A0A0X3BQ12"/>
<name>A0A0X3BQ12_9EURY</name>
<accession>A0A0X3BQ12</accession>
<sequence length="456" mass="52362">MAGMAVYDPRKEGEDRFEGFTFSSLEEKGRLQYFFHCPASKLPVRDVLNLHRQGNKTEPHIEIGAENYQNRCYYPNNILPHLKSAERYLFLFTMCEDPIHRYYKRKVIVGYIEKSGSVYSPSAGERPDRYAVKGDVRIYSFDDAIPIDEPPLNYSRYTRTHLVCEDDTRAILGRFSGRKDITEACVREIQRLDEQNPKASKTCRVLRGQDCPFQRTECRRWNLPRKAMLLRVGIDKGNGGVLAPLFENGSFEYIPIPETEESAEERTYETTIGRNGVPLSNYLPKRMSQMKLHFDPEFETPSYGDMPSKKAYLKKLNHGDLLVFYAGLTPYGHTGAQEGLYIIGYFTVDEVVDFSDLTPKERKVRAVRLSNNAHLRRTESNDETIIVTGKPGLSRLLDRAILISAPRQAKNGRMYHAVSEEIENRLGISGSIQRCMPPRFVEGKESFENLLRMLNL</sequence>
<evidence type="ECO:0000259" key="1">
    <source>
        <dbReference type="Pfam" id="PF18754"/>
    </source>
</evidence>
<proteinExistence type="predicted"/>
<protein>
    <recommendedName>
        <fullName evidence="1">Nucleotide modification associated domain-containing protein</fullName>
    </recommendedName>
</protein>
<dbReference type="OrthoDB" id="211258at2157"/>
<dbReference type="GeneID" id="60510444"/>
<evidence type="ECO:0000313" key="3">
    <source>
        <dbReference type="Proteomes" id="UP000069850"/>
    </source>
</evidence>
<dbReference type="KEGG" id="mema:MMAB1_2928"/>
<feature type="domain" description="Nucleotide modification associated" evidence="1">
    <location>
        <begin position="226"/>
        <end position="413"/>
    </location>
</feature>
<organism evidence="2 3">
    <name type="scientific">Methanoculleus bourgensis</name>
    <dbReference type="NCBI Taxonomy" id="83986"/>
    <lineage>
        <taxon>Archaea</taxon>
        <taxon>Methanobacteriati</taxon>
        <taxon>Methanobacteriota</taxon>
        <taxon>Stenosarchaea group</taxon>
        <taxon>Methanomicrobia</taxon>
        <taxon>Methanomicrobiales</taxon>
        <taxon>Methanomicrobiaceae</taxon>
        <taxon>Methanoculleus</taxon>
    </lineage>
</organism>
<reference evidence="2 3" key="1">
    <citation type="submission" date="2016-01" db="EMBL/GenBank/DDBJ databases">
        <authorList>
            <person name="Manzoor S."/>
        </authorList>
    </citation>
    <scope>NUCLEOTIDE SEQUENCE [LARGE SCALE GENOMIC DNA]</scope>
    <source>
        <strain evidence="2">Methanoculleus sp MAB1</strain>
    </source>
</reference>
<dbReference type="EMBL" id="LT158599">
    <property type="protein sequence ID" value="CVK34141.1"/>
    <property type="molecule type" value="Genomic_DNA"/>
</dbReference>
<dbReference type="GeneID" id="60510240"/>
<evidence type="ECO:0000313" key="2">
    <source>
        <dbReference type="EMBL" id="CVK34141.1"/>
    </source>
</evidence>